<feature type="region of interest" description="Disordered" evidence="1">
    <location>
        <begin position="18"/>
        <end position="81"/>
    </location>
</feature>
<gene>
    <name evidence="2" type="ORF">EAI_12363</name>
</gene>
<feature type="compositionally biased region" description="Polar residues" evidence="1">
    <location>
        <begin position="33"/>
        <end position="56"/>
    </location>
</feature>
<protein>
    <submittedName>
        <fullName evidence="2">Uncharacterized protein</fullName>
    </submittedName>
</protein>
<evidence type="ECO:0000313" key="3">
    <source>
        <dbReference type="Proteomes" id="UP000008237"/>
    </source>
</evidence>
<evidence type="ECO:0000256" key="1">
    <source>
        <dbReference type="SAM" id="MobiDB-lite"/>
    </source>
</evidence>
<sequence length="81" mass="8896">MLSARAIAINRLVESGGFRRKPGIGAARKCPPAQSTLDSSPNYSKRPQFAKKSQSGKAEAFDSENFSITNNETSERTIEYE</sequence>
<proteinExistence type="predicted"/>
<dbReference type="EMBL" id="GL451431">
    <property type="protein sequence ID" value="EFN79300.1"/>
    <property type="molecule type" value="Genomic_DNA"/>
</dbReference>
<dbReference type="Proteomes" id="UP000008237">
    <property type="component" value="Unassembled WGS sequence"/>
</dbReference>
<evidence type="ECO:0000313" key="2">
    <source>
        <dbReference type="EMBL" id="EFN79300.1"/>
    </source>
</evidence>
<dbReference type="InParanoid" id="E2BYC9"/>
<reference evidence="2 3" key="1">
    <citation type="journal article" date="2010" name="Science">
        <title>Genomic comparison of the ants Camponotus floridanus and Harpegnathos saltator.</title>
        <authorList>
            <person name="Bonasio R."/>
            <person name="Zhang G."/>
            <person name="Ye C."/>
            <person name="Mutti N.S."/>
            <person name="Fang X."/>
            <person name="Qin N."/>
            <person name="Donahue G."/>
            <person name="Yang P."/>
            <person name="Li Q."/>
            <person name="Li C."/>
            <person name="Zhang P."/>
            <person name="Huang Z."/>
            <person name="Berger S.L."/>
            <person name="Reinberg D."/>
            <person name="Wang J."/>
            <person name="Liebig J."/>
        </authorList>
    </citation>
    <scope>NUCLEOTIDE SEQUENCE [LARGE SCALE GENOMIC DNA]</scope>
    <source>
        <strain evidence="2 3">R22 G/1</strain>
    </source>
</reference>
<keyword evidence="3" id="KW-1185">Reference proteome</keyword>
<name>E2BYC9_HARSA</name>
<organism evidence="3">
    <name type="scientific">Harpegnathos saltator</name>
    <name type="common">Jerdon's jumping ant</name>
    <dbReference type="NCBI Taxonomy" id="610380"/>
    <lineage>
        <taxon>Eukaryota</taxon>
        <taxon>Metazoa</taxon>
        <taxon>Ecdysozoa</taxon>
        <taxon>Arthropoda</taxon>
        <taxon>Hexapoda</taxon>
        <taxon>Insecta</taxon>
        <taxon>Pterygota</taxon>
        <taxon>Neoptera</taxon>
        <taxon>Endopterygota</taxon>
        <taxon>Hymenoptera</taxon>
        <taxon>Apocrita</taxon>
        <taxon>Aculeata</taxon>
        <taxon>Formicoidea</taxon>
        <taxon>Formicidae</taxon>
        <taxon>Ponerinae</taxon>
        <taxon>Ponerini</taxon>
        <taxon>Harpegnathos</taxon>
    </lineage>
</organism>
<accession>E2BYC9</accession>
<dbReference type="AlphaFoldDB" id="E2BYC9"/>